<dbReference type="FunFam" id="3.10.129.10:FF:000040">
    <property type="entry name" value="Acyl-CoA thioesterase"/>
    <property type="match status" value="1"/>
</dbReference>
<comment type="similarity">
    <text evidence="1">Belongs to the acyl coenzyme A hydrolase family.</text>
</comment>
<evidence type="ECO:0000256" key="2">
    <source>
        <dbReference type="ARBA" id="ARBA00022801"/>
    </source>
</evidence>
<accession>A0A3D9N2F8</accession>
<keyword evidence="6" id="KW-1185">Reference proteome</keyword>
<dbReference type="Gene3D" id="3.10.129.10">
    <property type="entry name" value="Hotdog Thioesterase"/>
    <property type="match status" value="1"/>
</dbReference>
<sequence>MVNNNNKNMRFHTRKWVKPEDLNPNGSLFGGQLLAWIDEEAALYTIIQFENSKIVTKFISEINFMSSAVQGDIVELGIEVIKFGKSSLTLKCEARNKMTRETILTVDNIVMVNLGADGKPAPHGKTKIEFVKDRLIV</sequence>
<protein>
    <submittedName>
        <fullName evidence="5">Acyl-CoA hydrolase</fullName>
    </submittedName>
</protein>
<evidence type="ECO:0000256" key="3">
    <source>
        <dbReference type="PROSITE-ProRule" id="PRU01106"/>
    </source>
</evidence>
<evidence type="ECO:0000313" key="6">
    <source>
        <dbReference type="Proteomes" id="UP000256919"/>
    </source>
</evidence>
<dbReference type="GO" id="GO:0006637">
    <property type="term" value="P:acyl-CoA metabolic process"/>
    <property type="evidence" value="ECO:0007669"/>
    <property type="project" value="TreeGrafter"/>
</dbReference>
<evidence type="ECO:0000313" key="5">
    <source>
        <dbReference type="EMBL" id="REE25839.1"/>
    </source>
</evidence>
<dbReference type="PANTHER" id="PTHR11049">
    <property type="entry name" value="ACYL COENZYME A THIOESTER HYDROLASE"/>
    <property type="match status" value="1"/>
</dbReference>
<organism evidence="5 6">
    <name type="scientific">Winogradskyella pacifica</name>
    <dbReference type="NCBI Taxonomy" id="664642"/>
    <lineage>
        <taxon>Bacteria</taxon>
        <taxon>Pseudomonadati</taxon>
        <taxon>Bacteroidota</taxon>
        <taxon>Flavobacteriia</taxon>
        <taxon>Flavobacteriales</taxon>
        <taxon>Flavobacteriaceae</taxon>
        <taxon>Winogradskyella</taxon>
    </lineage>
</organism>
<proteinExistence type="inferred from homology"/>
<dbReference type="AlphaFoldDB" id="A0A3D9N2F8"/>
<dbReference type="Pfam" id="PF03061">
    <property type="entry name" value="4HBT"/>
    <property type="match status" value="1"/>
</dbReference>
<dbReference type="InterPro" id="IPR029069">
    <property type="entry name" value="HotDog_dom_sf"/>
</dbReference>
<feature type="domain" description="HotDog ACOT-type" evidence="4">
    <location>
        <begin position="7"/>
        <end position="117"/>
    </location>
</feature>
<evidence type="ECO:0000259" key="4">
    <source>
        <dbReference type="PROSITE" id="PS51770"/>
    </source>
</evidence>
<name>A0A3D9N2F8_9FLAO</name>
<evidence type="ECO:0000256" key="1">
    <source>
        <dbReference type="ARBA" id="ARBA00010458"/>
    </source>
</evidence>
<dbReference type="InterPro" id="IPR033120">
    <property type="entry name" value="HOTDOG_ACOT"/>
</dbReference>
<dbReference type="GO" id="GO:0009062">
    <property type="term" value="P:fatty acid catabolic process"/>
    <property type="evidence" value="ECO:0007669"/>
    <property type="project" value="TreeGrafter"/>
</dbReference>
<dbReference type="Proteomes" id="UP000256919">
    <property type="component" value="Unassembled WGS sequence"/>
</dbReference>
<keyword evidence="2 3" id="KW-0378">Hydrolase</keyword>
<dbReference type="GO" id="GO:0005829">
    <property type="term" value="C:cytosol"/>
    <property type="evidence" value="ECO:0007669"/>
    <property type="project" value="TreeGrafter"/>
</dbReference>
<dbReference type="PANTHER" id="PTHR11049:SF31">
    <property type="entry name" value="HOTDOG ACOT-TYPE DOMAIN-CONTAINING PROTEIN"/>
    <property type="match status" value="1"/>
</dbReference>
<dbReference type="CDD" id="cd03442">
    <property type="entry name" value="BFIT_BACH"/>
    <property type="match status" value="1"/>
</dbReference>
<comment type="caution">
    <text evidence="5">The sequence shown here is derived from an EMBL/GenBank/DDBJ whole genome shotgun (WGS) entry which is preliminary data.</text>
</comment>
<dbReference type="GO" id="GO:0052816">
    <property type="term" value="F:long-chain fatty acyl-CoA hydrolase activity"/>
    <property type="evidence" value="ECO:0007669"/>
    <property type="project" value="TreeGrafter"/>
</dbReference>
<dbReference type="EMBL" id="QREI01000002">
    <property type="protein sequence ID" value="REE25839.1"/>
    <property type="molecule type" value="Genomic_DNA"/>
</dbReference>
<reference evidence="5 6" key="1">
    <citation type="submission" date="2018-07" db="EMBL/GenBank/DDBJ databases">
        <title>Genomic Encyclopedia of Type Strains, Phase III (KMG-III): the genomes of soil and plant-associated and newly described type strains.</title>
        <authorList>
            <person name="Whitman W."/>
        </authorList>
    </citation>
    <scope>NUCLEOTIDE SEQUENCE [LARGE SCALE GENOMIC DNA]</scope>
    <source>
        <strain evidence="5 6">CECT 7948</strain>
    </source>
</reference>
<dbReference type="InterPro" id="IPR006683">
    <property type="entry name" value="Thioestr_dom"/>
</dbReference>
<dbReference type="SUPFAM" id="SSF54637">
    <property type="entry name" value="Thioesterase/thiol ester dehydrase-isomerase"/>
    <property type="match status" value="1"/>
</dbReference>
<gene>
    <name evidence="5" type="ORF">DFQ09_102430</name>
</gene>
<dbReference type="PROSITE" id="PS51770">
    <property type="entry name" value="HOTDOG_ACOT"/>
    <property type="match status" value="1"/>
</dbReference>
<dbReference type="InterPro" id="IPR040170">
    <property type="entry name" value="Cytosol_ACT"/>
</dbReference>